<reference evidence="1 2" key="1">
    <citation type="submission" date="2019-03" db="EMBL/GenBank/DDBJ databases">
        <title>The genome sequence of a newly discovered highly antifungal drug resistant Aspergillus species, Aspergillus tanneri NIH 1004.</title>
        <authorList>
            <person name="Mounaud S."/>
            <person name="Singh I."/>
            <person name="Joardar V."/>
            <person name="Pakala S."/>
            <person name="Pakala S."/>
            <person name="Venepally P."/>
            <person name="Hoover J."/>
            <person name="Nierman W."/>
            <person name="Chung J."/>
            <person name="Losada L."/>
        </authorList>
    </citation>
    <scope>NUCLEOTIDE SEQUENCE [LARGE SCALE GENOMIC DNA]</scope>
    <source>
        <strain evidence="1 2">NIH1004</strain>
    </source>
</reference>
<dbReference type="VEuPathDB" id="FungiDB:EYZ11_002901"/>
<proteinExistence type="predicted"/>
<sequence length="40" mass="4387">MPCLRCDPDKLLRTGLHCFERCRLSKRSAAKLSGSPPGEG</sequence>
<dbReference type="EMBL" id="SOSA01000069">
    <property type="protein sequence ID" value="THC97611.1"/>
    <property type="molecule type" value="Genomic_DNA"/>
</dbReference>
<dbReference type="Proteomes" id="UP000308092">
    <property type="component" value="Unassembled WGS sequence"/>
</dbReference>
<protein>
    <submittedName>
        <fullName evidence="1">Uncharacterized protein</fullName>
    </submittedName>
</protein>
<evidence type="ECO:0000313" key="2">
    <source>
        <dbReference type="Proteomes" id="UP000308092"/>
    </source>
</evidence>
<evidence type="ECO:0000313" key="1">
    <source>
        <dbReference type="EMBL" id="THC97611.1"/>
    </source>
</evidence>
<comment type="caution">
    <text evidence="1">The sequence shown here is derived from an EMBL/GenBank/DDBJ whole genome shotgun (WGS) entry which is preliminary data.</text>
</comment>
<dbReference type="AlphaFoldDB" id="A0A4S3JTY3"/>
<name>A0A4S3JTY3_9EURO</name>
<keyword evidence="2" id="KW-1185">Reference proteome</keyword>
<accession>A0A4S3JTY3</accession>
<gene>
    <name evidence="1" type="ORF">EYZ11_002901</name>
</gene>
<organism evidence="1 2">
    <name type="scientific">Aspergillus tanneri</name>
    <dbReference type="NCBI Taxonomy" id="1220188"/>
    <lineage>
        <taxon>Eukaryota</taxon>
        <taxon>Fungi</taxon>
        <taxon>Dikarya</taxon>
        <taxon>Ascomycota</taxon>
        <taxon>Pezizomycotina</taxon>
        <taxon>Eurotiomycetes</taxon>
        <taxon>Eurotiomycetidae</taxon>
        <taxon>Eurotiales</taxon>
        <taxon>Aspergillaceae</taxon>
        <taxon>Aspergillus</taxon>
        <taxon>Aspergillus subgen. Circumdati</taxon>
    </lineage>
</organism>